<protein>
    <submittedName>
        <fullName evidence="2">Ecdysis triggering hormone</fullName>
    </submittedName>
</protein>
<dbReference type="AlphaFoldDB" id="A0A0S1U099"/>
<feature type="chain" id="PRO_5006590902" evidence="1">
    <location>
        <begin position="22"/>
        <end position="107"/>
    </location>
</feature>
<feature type="non-terminal residue" evidence="2">
    <location>
        <position position="1"/>
    </location>
</feature>
<evidence type="ECO:0000313" key="2">
    <source>
        <dbReference type="EMBL" id="ALM30320.1"/>
    </source>
</evidence>
<organism evidence="2">
    <name type="scientific">Chilo suppressalis</name>
    <name type="common">Asiatic rice borer moth</name>
    <dbReference type="NCBI Taxonomy" id="168631"/>
    <lineage>
        <taxon>Eukaryota</taxon>
        <taxon>Metazoa</taxon>
        <taxon>Ecdysozoa</taxon>
        <taxon>Arthropoda</taxon>
        <taxon>Hexapoda</taxon>
        <taxon>Insecta</taxon>
        <taxon>Pterygota</taxon>
        <taxon>Neoptera</taxon>
        <taxon>Endopterygota</taxon>
        <taxon>Lepidoptera</taxon>
        <taxon>Glossata</taxon>
        <taxon>Ditrysia</taxon>
        <taxon>Pyraloidea</taxon>
        <taxon>Crambidae</taxon>
        <taxon>Crambinae</taxon>
        <taxon>Chilo</taxon>
    </lineage>
</organism>
<proteinExistence type="evidence at transcript level"/>
<gene>
    <name evidence="2" type="primary">ETH</name>
</gene>
<sequence>ALVAYWLFYVLVSMECSIVKPNNIPRIGRSDESAGPFDQNSMGYVIKTNKNIPRMGRRNYDSAARYDIPKFYQLPGENYVQYGDDRLAEYNQDESFPFGDRYEAKKK</sequence>
<reference evidence="2" key="1">
    <citation type="submission" date="2015-06" db="EMBL/GenBank/DDBJ databases">
        <title>Identification of neuropeptides and their putative G protein-coupled receptors in the rice striped stem borer Chilo suppressalis.</title>
        <authorList>
            <person name="Xu G."/>
            <person name="Ye G.-Y."/>
        </authorList>
    </citation>
    <scope>NUCLEOTIDE SEQUENCE</scope>
</reference>
<feature type="signal peptide" evidence="1">
    <location>
        <begin position="1"/>
        <end position="21"/>
    </location>
</feature>
<evidence type="ECO:0000256" key="1">
    <source>
        <dbReference type="SAM" id="SignalP"/>
    </source>
</evidence>
<accession>A0A0S1U099</accession>
<name>A0A0S1U099_CHISP</name>
<keyword evidence="1" id="KW-0732">Signal</keyword>
<dbReference type="EMBL" id="KT005969">
    <property type="protein sequence ID" value="ALM30320.1"/>
    <property type="molecule type" value="mRNA"/>
</dbReference>